<organism evidence="1 2">
    <name type="scientific">Phlyctema vagabunda</name>
    <dbReference type="NCBI Taxonomy" id="108571"/>
    <lineage>
        <taxon>Eukaryota</taxon>
        <taxon>Fungi</taxon>
        <taxon>Dikarya</taxon>
        <taxon>Ascomycota</taxon>
        <taxon>Pezizomycotina</taxon>
        <taxon>Leotiomycetes</taxon>
        <taxon>Helotiales</taxon>
        <taxon>Dermateaceae</taxon>
        <taxon>Phlyctema</taxon>
    </lineage>
</organism>
<dbReference type="EMBL" id="JBFCZG010000010">
    <property type="protein sequence ID" value="KAL3417943.1"/>
    <property type="molecule type" value="Genomic_DNA"/>
</dbReference>
<accession>A0ABR4P3Q2</accession>
<evidence type="ECO:0000313" key="2">
    <source>
        <dbReference type="Proteomes" id="UP001629113"/>
    </source>
</evidence>
<proteinExistence type="predicted"/>
<keyword evidence="2" id="KW-1185">Reference proteome</keyword>
<gene>
    <name evidence="1" type="ORF">PVAG01_10953</name>
</gene>
<protein>
    <submittedName>
        <fullName evidence="1">Uncharacterized protein</fullName>
    </submittedName>
</protein>
<dbReference type="Proteomes" id="UP001629113">
    <property type="component" value="Unassembled WGS sequence"/>
</dbReference>
<reference evidence="1 2" key="1">
    <citation type="submission" date="2024-06" db="EMBL/GenBank/DDBJ databases">
        <title>Complete genome of Phlyctema vagabunda strain 19-DSS-EL-015.</title>
        <authorList>
            <person name="Fiorenzani C."/>
        </authorList>
    </citation>
    <scope>NUCLEOTIDE SEQUENCE [LARGE SCALE GENOMIC DNA]</scope>
    <source>
        <strain evidence="1 2">19-DSS-EL-015</strain>
    </source>
</reference>
<sequence length="301" mass="34329">MFGDLAQGVPEVEHRGKYGKVAYYNSSGFVSWPAKSIKIIFVGDDTEARIAEILDRVRYTEMSASAVFKFLQAPQTRIEIITHLTYAFILPRVSLKGTYEMSFLPFPEDVFNVLPRYLELLRKLRLPPSFMSHLRKIPYTIASEFDDVDPISIVRDHAIESLCELLLPYADDKYLWHSQLEGPRISPGFYETFLISSIYMFFKLLESPEQLEVRWPESSETCFATHPDIYALAGEDGVQLDEPKLLRRGNRVTVLDDGSLLGTFNQLRKCCKNWKVTTVTPEVIATPKVIATPEPIVTPEP</sequence>
<evidence type="ECO:0000313" key="1">
    <source>
        <dbReference type="EMBL" id="KAL3417943.1"/>
    </source>
</evidence>
<name>A0ABR4P3Q2_9HELO</name>
<comment type="caution">
    <text evidence="1">The sequence shown here is derived from an EMBL/GenBank/DDBJ whole genome shotgun (WGS) entry which is preliminary data.</text>
</comment>